<keyword evidence="5" id="KW-1185">Reference proteome</keyword>
<sequence>MENTPLNDDLNLNIPPLITPSNLEIPAAAAAPQGSNVPMKVDKQGNVNLDVIPAQDLQKYNDMSKDINPADVNSILNYGVELQGSMEKYSNNFLTSVRTYNSGEVGGLINELLTELNYIDVDELNQNAFSSFISHIPFMKKLVVDAKKLFQKYDTVVNNIDKITNKIKAGRVNSLKDNSSLQTMFDSNVTYIKQMEDLIIAGQIKYNELNEKLAVMDGNPTGYQDYEIADLRDFVTRLDKRLADLKVVRFIMLQSLAQIRVVQNNNTTIAEKAQSIVSTTIPVWKNQLTIAVALHRQKENVEMQKKISDTTNTILQKNAEMLKQNSIEVARENEKTVVSLDTLKRTTSSLIETLTEVKRIHDEGTANRRTLNTELQNLETELKKTVTNVS</sequence>
<dbReference type="OrthoDB" id="9768858at2"/>
<dbReference type="PIRSF" id="PIRSF026508">
    <property type="entry name" value="TelA"/>
    <property type="match status" value="1"/>
</dbReference>
<dbReference type="Proteomes" id="UP000270046">
    <property type="component" value="Chromosome"/>
</dbReference>
<feature type="coiled-coil region" evidence="3">
    <location>
        <begin position="361"/>
        <end position="388"/>
    </location>
</feature>
<evidence type="ECO:0000256" key="3">
    <source>
        <dbReference type="SAM" id="Coils"/>
    </source>
</evidence>
<dbReference type="KEGG" id="muh:HYN43_022390"/>
<dbReference type="RefSeq" id="WP_119406158.1">
    <property type="nucleotide sequence ID" value="NZ_CP032869.1"/>
</dbReference>
<evidence type="ECO:0000256" key="2">
    <source>
        <dbReference type="PIRNR" id="PIRNR026508"/>
    </source>
</evidence>
<name>A0A494W2X5_9SPHI</name>
<dbReference type="Pfam" id="PF05816">
    <property type="entry name" value="TelA"/>
    <property type="match status" value="1"/>
</dbReference>
<dbReference type="InterPro" id="IPR008863">
    <property type="entry name" value="Toxic_anion-R_TelA"/>
</dbReference>
<reference evidence="4 5" key="1">
    <citation type="submission" date="2018-10" db="EMBL/GenBank/DDBJ databases">
        <title>Genome sequencing of Mucilaginibacter sp. HYN0043.</title>
        <authorList>
            <person name="Kim M."/>
            <person name="Yi H."/>
        </authorList>
    </citation>
    <scope>NUCLEOTIDE SEQUENCE [LARGE SCALE GENOMIC DNA]</scope>
    <source>
        <strain evidence="4 5">HYN0043</strain>
    </source>
</reference>
<evidence type="ECO:0000313" key="4">
    <source>
        <dbReference type="EMBL" id="AYL97875.1"/>
    </source>
</evidence>
<comment type="similarity">
    <text evidence="1 2">Belongs to the TelA family.</text>
</comment>
<protein>
    <submittedName>
        <fullName evidence="4">Toxic anion resistance protein</fullName>
    </submittedName>
</protein>
<evidence type="ECO:0000313" key="5">
    <source>
        <dbReference type="Proteomes" id="UP000270046"/>
    </source>
</evidence>
<evidence type="ECO:0000256" key="1">
    <source>
        <dbReference type="ARBA" id="ARBA00005541"/>
    </source>
</evidence>
<gene>
    <name evidence="4" type="ORF">HYN43_022390</name>
</gene>
<keyword evidence="3" id="KW-0175">Coiled coil</keyword>
<proteinExistence type="inferred from homology"/>
<dbReference type="AlphaFoldDB" id="A0A494W2X5"/>
<dbReference type="PANTHER" id="PTHR38432">
    <property type="entry name" value="TELA-LIKE PROTEIN SAOUHSC_01408"/>
    <property type="match status" value="1"/>
</dbReference>
<accession>A0A494W2X5</accession>
<organism evidence="4 5">
    <name type="scientific">Mucilaginibacter celer</name>
    <dbReference type="NCBI Taxonomy" id="2305508"/>
    <lineage>
        <taxon>Bacteria</taxon>
        <taxon>Pseudomonadati</taxon>
        <taxon>Bacteroidota</taxon>
        <taxon>Sphingobacteriia</taxon>
        <taxon>Sphingobacteriales</taxon>
        <taxon>Sphingobacteriaceae</taxon>
        <taxon>Mucilaginibacter</taxon>
    </lineage>
</organism>
<dbReference type="EMBL" id="CP032869">
    <property type="protein sequence ID" value="AYL97875.1"/>
    <property type="molecule type" value="Genomic_DNA"/>
</dbReference>
<dbReference type="PANTHER" id="PTHR38432:SF1">
    <property type="entry name" value="TELA-LIKE PROTEIN SAOUHSC_01408"/>
    <property type="match status" value="1"/>
</dbReference>